<evidence type="ECO:0000313" key="5">
    <source>
        <dbReference type="EMBL" id="MFC5569076.1"/>
    </source>
</evidence>
<evidence type="ECO:0000256" key="2">
    <source>
        <dbReference type="ARBA" id="ARBA00022741"/>
    </source>
</evidence>
<proteinExistence type="inferred from homology"/>
<dbReference type="RefSeq" id="WP_386752926.1">
    <property type="nucleotide sequence ID" value="NZ_JBHSNM010000001.1"/>
</dbReference>
<evidence type="ECO:0000256" key="3">
    <source>
        <dbReference type="ARBA" id="ARBA00022840"/>
    </source>
</evidence>
<dbReference type="SMART" id="SM00382">
    <property type="entry name" value="AAA"/>
    <property type="match status" value="1"/>
</dbReference>
<dbReference type="Pfam" id="PF00004">
    <property type="entry name" value="AAA"/>
    <property type="match status" value="1"/>
</dbReference>
<organism evidence="5 6">
    <name type="scientific">Lysobacter yangpyeongensis</name>
    <dbReference type="NCBI Taxonomy" id="346182"/>
    <lineage>
        <taxon>Bacteria</taxon>
        <taxon>Pseudomonadati</taxon>
        <taxon>Pseudomonadota</taxon>
        <taxon>Gammaproteobacteria</taxon>
        <taxon>Lysobacterales</taxon>
        <taxon>Lysobacteraceae</taxon>
        <taxon>Lysobacter</taxon>
    </lineage>
</organism>
<dbReference type="Gene3D" id="3.40.50.300">
    <property type="entry name" value="P-loop containing nucleotide triphosphate hydrolases"/>
    <property type="match status" value="1"/>
</dbReference>
<feature type="domain" description="AAA+ ATPase" evidence="4">
    <location>
        <begin position="435"/>
        <end position="567"/>
    </location>
</feature>
<reference evidence="6" key="1">
    <citation type="journal article" date="2019" name="Int. J. Syst. Evol. Microbiol.">
        <title>The Global Catalogue of Microorganisms (GCM) 10K type strain sequencing project: providing services to taxonomists for standard genome sequencing and annotation.</title>
        <authorList>
            <consortium name="The Broad Institute Genomics Platform"/>
            <consortium name="The Broad Institute Genome Sequencing Center for Infectious Disease"/>
            <person name="Wu L."/>
            <person name="Ma J."/>
        </authorList>
    </citation>
    <scope>NUCLEOTIDE SEQUENCE [LARGE SCALE GENOMIC DNA]</scope>
    <source>
        <strain evidence="6">KACC 11407</strain>
    </source>
</reference>
<dbReference type="PANTHER" id="PTHR23073">
    <property type="entry name" value="26S PROTEASOME REGULATORY SUBUNIT"/>
    <property type="match status" value="1"/>
</dbReference>
<evidence type="ECO:0000313" key="6">
    <source>
        <dbReference type="Proteomes" id="UP001596036"/>
    </source>
</evidence>
<dbReference type="InterPro" id="IPR003593">
    <property type="entry name" value="AAA+_ATPase"/>
</dbReference>
<dbReference type="InterPro" id="IPR054472">
    <property type="entry name" value="WHD"/>
</dbReference>
<dbReference type="SUPFAM" id="SSF52540">
    <property type="entry name" value="P-loop containing nucleoside triphosphate hydrolases"/>
    <property type="match status" value="1"/>
</dbReference>
<dbReference type="Proteomes" id="UP001596036">
    <property type="component" value="Unassembled WGS sequence"/>
</dbReference>
<protein>
    <submittedName>
        <fullName evidence="5">ATP-binding protein</fullName>
    </submittedName>
</protein>
<evidence type="ECO:0000259" key="4">
    <source>
        <dbReference type="SMART" id="SM00382"/>
    </source>
</evidence>
<dbReference type="InterPro" id="IPR050221">
    <property type="entry name" value="26S_Proteasome_ATPase"/>
</dbReference>
<dbReference type="Pfam" id="PF22977">
    <property type="entry name" value="WHD"/>
    <property type="match status" value="1"/>
</dbReference>
<name>A0ABW0SJM4_9GAMM</name>
<dbReference type="InterPro" id="IPR027417">
    <property type="entry name" value="P-loop_NTPase"/>
</dbReference>
<dbReference type="GO" id="GO:0005524">
    <property type="term" value="F:ATP binding"/>
    <property type="evidence" value="ECO:0007669"/>
    <property type="project" value="UniProtKB-KW"/>
</dbReference>
<keyword evidence="3 5" id="KW-0067">ATP-binding</keyword>
<dbReference type="EMBL" id="JBHSNM010000001">
    <property type="protein sequence ID" value="MFC5569076.1"/>
    <property type="molecule type" value="Genomic_DNA"/>
</dbReference>
<gene>
    <name evidence="5" type="ORF">ACFPN1_03215</name>
</gene>
<evidence type="ECO:0000256" key="1">
    <source>
        <dbReference type="ARBA" id="ARBA00006914"/>
    </source>
</evidence>
<keyword evidence="2" id="KW-0547">Nucleotide-binding</keyword>
<comment type="caution">
    <text evidence="5">The sequence shown here is derived from an EMBL/GenBank/DDBJ whole genome shotgun (WGS) entry which is preliminary data.</text>
</comment>
<keyword evidence="6" id="KW-1185">Reference proteome</keyword>
<sequence length="650" mass="71429">MNESVLDWSTANQALLAAELAWLRHGLEQQIDDGQEGGGSVSERGPALARAVDDARNAMPAPAAIDIVAELFGLSDFERLVLLLCCGAELDAHIADACARLHGNAAARNASFGLALANLPEAHWSALTPSRPLRHWRLVEVDAGLRLVDSPLRVDERVLHFIAGINALDARLRPLLTLREPPRLIAASHEDLSKDIVARLLNSPHAAGLVHFDGDDLYGQQDLAASVAATLGSRLYTLRGEDLPGASNELDQLQVLWERESRLLPAVLLLQVSDSTATNVMASFVENLRAPLFVSSREPLRVQRASWTFTVDKPDAVEQKTLWRQALGARAGRLNGALDALSGQFRLSAQTIATIAESESDLDIDGHHAVWHAARRIGRERLEDLAERINPVAQWDDLILPAAQTGTLRQIAAHLRQRMRVYEDWGFARSSTRGLGVSALFCGESGTGKTLAAEVLANELSLDLYRIDLSSVVSKYIGETEKNLRRVFDAAEDSGAILLFDEADALFGKRSEVKDSHDRYANIEISYLLQRMEAYRGLAVLTTNMKAALDRAFQRRLRFILNFPFPDSELREAIWRRVFPSQVPLSGIDYRKLAKLNLPGGNIRNIALNSAFLAADAGEPLGMAHLLRAAQSESAKLERPLADVETRGWI</sequence>
<comment type="similarity">
    <text evidence="1">Belongs to the AAA ATPase family.</text>
</comment>
<dbReference type="InterPro" id="IPR003959">
    <property type="entry name" value="ATPase_AAA_core"/>
</dbReference>
<dbReference type="CDD" id="cd19481">
    <property type="entry name" value="RecA-like_protease"/>
    <property type="match status" value="1"/>
</dbReference>
<accession>A0ABW0SJM4</accession>